<protein>
    <submittedName>
        <fullName evidence="2">Uncharacterized protein</fullName>
    </submittedName>
</protein>
<feature type="compositionally biased region" description="Basic and acidic residues" evidence="1">
    <location>
        <begin position="123"/>
        <end position="134"/>
    </location>
</feature>
<dbReference type="Proteomes" id="UP001497444">
    <property type="component" value="Chromosome 16"/>
</dbReference>
<accession>A0ABP0WAU9</accession>
<organism evidence="2 3">
    <name type="scientific">Sphagnum jensenii</name>
    <dbReference type="NCBI Taxonomy" id="128206"/>
    <lineage>
        <taxon>Eukaryota</taxon>
        <taxon>Viridiplantae</taxon>
        <taxon>Streptophyta</taxon>
        <taxon>Embryophyta</taxon>
        <taxon>Bryophyta</taxon>
        <taxon>Sphagnophytina</taxon>
        <taxon>Sphagnopsida</taxon>
        <taxon>Sphagnales</taxon>
        <taxon>Sphagnaceae</taxon>
        <taxon>Sphagnum</taxon>
    </lineage>
</organism>
<feature type="region of interest" description="Disordered" evidence="1">
    <location>
        <begin position="123"/>
        <end position="165"/>
    </location>
</feature>
<reference evidence="2" key="1">
    <citation type="submission" date="2024-02" db="EMBL/GenBank/DDBJ databases">
        <authorList>
            <consortium name="ELIXIR-Norway"/>
            <consortium name="Elixir Norway"/>
        </authorList>
    </citation>
    <scope>NUCLEOTIDE SEQUENCE</scope>
</reference>
<evidence type="ECO:0000256" key="1">
    <source>
        <dbReference type="SAM" id="MobiDB-lite"/>
    </source>
</evidence>
<feature type="compositionally biased region" description="Polar residues" evidence="1">
    <location>
        <begin position="149"/>
        <end position="159"/>
    </location>
</feature>
<evidence type="ECO:0000313" key="3">
    <source>
        <dbReference type="Proteomes" id="UP001497444"/>
    </source>
</evidence>
<keyword evidence="3" id="KW-1185">Reference proteome</keyword>
<gene>
    <name evidence="2" type="ORF">CSSPJE1EN1_LOCUS9441</name>
</gene>
<feature type="region of interest" description="Disordered" evidence="1">
    <location>
        <begin position="1"/>
        <end position="33"/>
    </location>
</feature>
<sequence length="173" mass="19114">MSAKTEGGISNATVQEEEEQIAADPAEIGPGISHKTSVKADYFAGEEGSQARDMKDFVDNMDAHNEQWIEGDEGKSARIFIDETENDPAADIISSVVYIKLPFSFLQEVHKRDTANIDKDVREKPIHSKVEETATKNGMHTSLEEAESKNTNQEDTSILQDPDDEIDLVAGEF</sequence>
<proteinExistence type="predicted"/>
<evidence type="ECO:0000313" key="2">
    <source>
        <dbReference type="EMBL" id="CAK9263963.1"/>
    </source>
</evidence>
<name>A0ABP0WAU9_9BRYO</name>
<dbReference type="EMBL" id="OZ020111">
    <property type="protein sequence ID" value="CAK9263963.1"/>
    <property type="molecule type" value="Genomic_DNA"/>
</dbReference>